<reference evidence="1" key="1">
    <citation type="submission" date="2022-08" db="UniProtKB">
        <authorList>
            <consortium name="EnsemblMetazoa"/>
        </authorList>
    </citation>
    <scope>IDENTIFICATION</scope>
    <source>
        <strain evidence="1">EBRO</strain>
    </source>
</reference>
<name>A0A182JKE9_ANOAO</name>
<protein>
    <submittedName>
        <fullName evidence="1">Uncharacterized protein</fullName>
    </submittedName>
</protein>
<dbReference type="AlphaFoldDB" id="A0A182JKE9"/>
<dbReference type="EnsemblMetazoa" id="AATE019726-RA">
    <property type="protein sequence ID" value="AATE019726-PA.1"/>
    <property type="gene ID" value="AATE019726"/>
</dbReference>
<sequence>MSRRMGRRRQPNRFRLPPCAVRSQVKTAPSNCVSKCTSLRVAIQTSYNAYPASGLPLRCKLGIFREFDTDLLPDLVLNVRNQQTIRMRHGLRLHPAGLDALAHFLCLVPQAVTVVEVERMASGWQRILPDRTISVCKLQRGPEVV</sequence>
<accession>A0A182JKE9</accession>
<proteinExistence type="predicted"/>
<evidence type="ECO:0000313" key="1">
    <source>
        <dbReference type="EnsemblMetazoa" id="AATE019726-PA.1"/>
    </source>
</evidence>
<dbReference type="VEuPathDB" id="VectorBase:AATE019726"/>
<organism evidence="1">
    <name type="scientific">Anopheles atroparvus</name>
    <name type="common">European mosquito</name>
    <dbReference type="NCBI Taxonomy" id="41427"/>
    <lineage>
        <taxon>Eukaryota</taxon>
        <taxon>Metazoa</taxon>
        <taxon>Ecdysozoa</taxon>
        <taxon>Arthropoda</taxon>
        <taxon>Hexapoda</taxon>
        <taxon>Insecta</taxon>
        <taxon>Pterygota</taxon>
        <taxon>Neoptera</taxon>
        <taxon>Endopterygota</taxon>
        <taxon>Diptera</taxon>
        <taxon>Nematocera</taxon>
        <taxon>Culicoidea</taxon>
        <taxon>Culicidae</taxon>
        <taxon>Anophelinae</taxon>
        <taxon>Anopheles</taxon>
    </lineage>
</organism>